<feature type="domain" description="Reverse transcriptase" evidence="1">
    <location>
        <begin position="1"/>
        <end position="174"/>
    </location>
</feature>
<reference evidence="2" key="3">
    <citation type="submission" date="2025-09" db="UniProtKB">
        <authorList>
            <consortium name="Ensembl"/>
        </authorList>
    </citation>
    <scope>IDENTIFICATION</scope>
</reference>
<keyword evidence="3" id="KW-1185">Reference proteome</keyword>
<evidence type="ECO:0000313" key="3">
    <source>
        <dbReference type="Proteomes" id="UP000694620"/>
    </source>
</evidence>
<dbReference type="GeneTree" id="ENSGT01150000286986"/>
<dbReference type="Proteomes" id="UP000694620">
    <property type="component" value="Chromosome 11"/>
</dbReference>
<reference evidence="2" key="1">
    <citation type="submission" date="2021-06" db="EMBL/GenBank/DDBJ databases">
        <authorList>
            <consortium name="Wellcome Sanger Institute Data Sharing"/>
        </authorList>
    </citation>
    <scope>NUCLEOTIDE SEQUENCE [LARGE SCALE GENOMIC DNA]</scope>
</reference>
<dbReference type="Ensembl" id="ENSECRT00000016744.1">
    <property type="protein sequence ID" value="ENSECRP00000016451.1"/>
    <property type="gene ID" value="ENSECRG00000010953.1"/>
</dbReference>
<protein>
    <recommendedName>
        <fullName evidence="1">Reverse transcriptase domain-containing protein</fullName>
    </recommendedName>
</protein>
<dbReference type="InterPro" id="IPR000477">
    <property type="entry name" value="RT_dom"/>
</dbReference>
<dbReference type="PROSITE" id="PS50878">
    <property type="entry name" value="RT_POL"/>
    <property type="match status" value="1"/>
</dbReference>
<proteinExistence type="predicted"/>
<dbReference type="AlphaFoldDB" id="A0A8C4SGV0"/>
<sequence length="209" mass="23895">LMILEITYAAFDTIDHNILKNRLSQWVGLSGSVLNWFESYLAGRKFFVSCGNYNSKTHDILYGVPQGSILGPLLFSIYMLPLGQIISGHNVSYHSYADDTQLYLSIAPDDPKSLDSLTQCLTCISEWMNSNFLKLNKEKTEILLVVDFRRPRPLLDPMIIRGTVWMINWTGLPILILCARQERAGYTSLEDWRPSTSAIRRLWRMPSST</sequence>
<evidence type="ECO:0000313" key="2">
    <source>
        <dbReference type="Ensembl" id="ENSECRP00000016451.1"/>
    </source>
</evidence>
<organism evidence="2 3">
    <name type="scientific">Erpetoichthys calabaricus</name>
    <name type="common">Rope fish</name>
    <name type="synonym">Calamoichthys calabaricus</name>
    <dbReference type="NCBI Taxonomy" id="27687"/>
    <lineage>
        <taxon>Eukaryota</taxon>
        <taxon>Metazoa</taxon>
        <taxon>Chordata</taxon>
        <taxon>Craniata</taxon>
        <taxon>Vertebrata</taxon>
        <taxon>Euteleostomi</taxon>
        <taxon>Actinopterygii</taxon>
        <taxon>Polypteriformes</taxon>
        <taxon>Polypteridae</taxon>
        <taxon>Erpetoichthys</taxon>
    </lineage>
</organism>
<reference evidence="2" key="2">
    <citation type="submission" date="2025-08" db="UniProtKB">
        <authorList>
            <consortium name="Ensembl"/>
        </authorList>
    </citation>
    <scope>IDENTIFICATION</scope>
</reference>
<dbReference type="InterPro" id="IPR043502">
    <property type="entry name" value="DNA/RNA_pol_sf"/>
</dbReference>
<dbReference type="SUPFAM" id="SSF56672">
    <property type="entry name" value="DNA/RNA polymerases"/>
    <property type="match status" value="1"/>
</dbReference>
<evidence type="ECO:0000259" key="1">
    <source>
        <dbReference type="PROSITE" id="PS50878"/>
    </source>
</evidence>
<dbReference type="Pfam" id="PF00078">
    <property type="entry name" value="RVT_1"/>
    <property type="match status" value="1"/>
</dbReference>
<name>A0A8C4SGV0_ERPCA</name>
<accession>A0A8C4SGV0</accession>
<dbReference type="PANTHER" id="PTHR33332">
    <property type="entry name" value="REVERSE TRANSCRIPTASE DOMAIN-CONTAINING PROTEIN"/>
    <property type="match status" value="1"/>
</dbReference>